<dbReference type="EMBL" id="CAXHTA020000018">
    <property type="protein sequence ID" value="CAL5228310.1"/>
    <property type="molecule type" value="Genomic_DNA"/>
</dbReference>
<gene>
    <name evidence="3" type="primary">g11416</name>
    <name evidence="3" type="ORF">VP750_LOCUS10216</name>
</gene>
<evidence type="ECO:0000256" key="1">
    <source>
        <dbReference type="SAM" id="MobiDB-lite"/>
    </source>
</evidence>
<keyword evidence="2" id="KW-0812">Transmembrane</keyword>
<accession>A0ABP1GAG4</accession>
<comment type="caution">
    <text evidence="3">The sequence shown here is derived from an EMBL/GenBank/DDBJ whole genome shotgun (WGS) entry which is preliminary data.</text>
</comment>
<evidence type="ECO:0000313" key="4">
    <source>
        <dbReference type="Proteomes" id="UP001497392"/>
    </source>
</evidence>
<keyword evidence="4" id="KW-1185">Reference proteome</keyword>
<dbReference type="Proteomes" id="UP001497392">
    <property type="component" value="Unassembled WGS sequence"/>
</dbReference>
<protein>
    <submittedName>
        <fullName evidence="3">G11416 protein</fullName>
    </submittedName>
</protein>
<evidence type="ECO:0000313" key="3">
    <source>
        <dbReference type="EMBL" id="CAL5228310.1"/>
    </source>
</evidence>
<organism evidence="3 4">
    <name type="scientific">Coccomyxa viridis</name>
    <dbReference type="NCBI Taxonomy" id="1274662"/>
    <lineage>
        <taxon>Eukaryota</taxon>
        <taxon>Viridiplantae</taxon>
        <taxon>Chlorophyta</taxon>
        <taxon>core chlorophytes</taxon>
        <taxon>Trebouxiophyceae</taxon>
        <taxon>Trebouxiophyceae incertae sedis</taxon>
        <taxon>Coccomyxaceae</taxon>
        <taxon>Coccomyxa</taxon>
    </lineage>
</organism>
<proteinExistence type="predicted"/>
<feature type="transmembrane region" description="Helical" evidence="2">
    <location>
        <begin position="144"/>
        <end position="166"/>
    </location>
</feature>
<feature type="region of interest" description="Disordered" evidence="1">
    <location>
        <begin position="75"/>
        <end position="96"/>
    </location>
</feature>
<evidence type="ECO:0000256" key="2">
    <source>
        <dbReference type="SAM" id="Phobius"/>
    </source>
</evidence>
<name>A0ABP1GAG4_9CHLO</name>
<sequence>MFRPILDLRVDTIKFAARPGHSHLCSITGFTGLQNTGRRLRCRSSRIRSSTDEQVSASGDEERLLQDIERFRQREQLSSSQSRSTRPDVQVPSQSGGSALKEVLDKVLIADFFFVCAALAWLVAGAGANTFLSNSALIDAWFPLWQWVFQPAIGTLMLGALVSGAVGKLQKGSDE</sequence>
<keyword evidence="2" id="KW-0472">Membrane</keyword>
<keyword evidence="2" id="KW-1133">Transmembrane helix</keyword>
<reference evidence="3 4" key="1">
    <citation type="submission" date="2024-06" db="EMBL/GenBank/DDBJ databases">
        <authorList>
            <person name="Kraege A."/>
            <person name="Thomma B."/>
        </authorList>
    </citation>
    <scope>NUCLEOTIDE SEQUENCE [LARGE SCALE GENOMIC DNA]</scope>
</reference>
<feature type="transmembrane region" description="Helical" evidence="2">
    <location>
        <begin position="108"/>
        <end position="132"/>
    </location>
</feature>